<dbReference type="Gene3D" id="3.30.565.10">
    <property type="entry name" value="Histidine kinase-like ATPase, C-terminal domain"/>
    <property type="match status" value="1"/>
</dbReference>
<gene>
    <name evidence="3" type="ORF">GCM10008906_17370</name>
</gene>
<feature type="transmembrane region" description="Helical" evidence="1">
    <location>
        <begin position="59"/>
        <end position="85"/>
    </location>
</feature>
<dbReference type="InterPro" id="IPR032834">
    <property type="entry name" value="NatK-like_C"/>
</dbReference>
<dbReference type="InterPro" id="IPR036890">
    <property type="entry name" value="HATPase_C_sf"/>
</dbReference>
<organism evidence="3 4">
    <name type="scientific">Clostridium oceanicum</name>
    <dbReference type="NCBI Taxonomy" id="1543"/>
    <lineage>
        <taxon>Bacteria</taxon>
        <taxon>Bacillati</taxon>
        <taxon>Bacillota</taxon>
        <taxon>Clostridia</taxon>
        <taxon>Eubacteriales</taxon>
        <taxon>Clostridiaceae</taxon>
        <taxon>Clostridium</taxon>
    </lineage>
</organism>
<evidence type="ECO:0000313" key="3">
    <source>
        <dbReference type="EMBL" id="GAA0739078.1"/>
    </source>
</evidence>
<dbReference type="EMBL" id="BAAACG010000008">
    <property type="protein sequence ID" value="GAA0739078.1"/>
    <property type="molecule type" value="Genomic_DNA"/>
</dbReference>
<keyword evidence="1" id="KW-0812">Transmembrane</keyword>
<comment type="caution">
    <text evidence="3">The sequence shown here is derived from an EMBL/GenBank/DDBJ whole genome shotgun (WGS) entry which is preliminary data.</text>
</comment>
<keyword evidence="1" id="KW-0472">Membrane</keyword>
<dbReference type="SUPFAM" id="SSF55874">
    <property type="entry name" value="ATPase domain of HSP90 chaperone/DNA topoisomerase II/histidine kinase"/>
    <property type="match status" value="1"/>
</dbReference>
<keyword evidence="1" id="KW-1133">Transmembrane helix</keyword>
<proteinExistence type="predicted"/>
<dbReference type="Proteomes" id="UP001501510">
    <property type="component" value="Unassembled WGS sequence"/>
</dbReference>
<feature type="transmembrane region" description="Helical" evidence="1">
    <location>
        <begin position="135"/>
        <end position="153"/>
    </location>
</feature>
<sequence>MFNIFNLVSSNAVYIKEFTLRKLITEAVLDPLSVTIICFSLICILYKNKLKIVDLIRYFFISFIIIFVVKIGSYLITLPLLAIVIISETKKRKYNDYNILIIITIFTVCFLNVIYEMFFDGVFYKENNIMVVKSYIAKFIVMVLFVLVIFKIIEVLFNENNKKLSSSNIRNRMILSISVPIGITIALLSPFVSSRKNPRIDFIVGEFIPMVIPSISMIFILIVIYNYDKNLEKEVRFKREVEEKKRIEEYASMVESMYSETRKFKHDYANMLISLKGYMDTDNMENLKNFFYKNVINMDKNVKWNNSNVDKLKYIKESSLKAILSTKVIKAISMKIDIKVEIVEDIYKVNINSVDLCRIVGILMDNAIEACLECEFSKLYLCVFNKGDYVAIVINNNFSGEKPMIHKIYKEGFSTKGKDRGLGLSTVKKLLDEKYKNVFINTSVENNLFVQELWIKNNKKTS</sequence>
<evidence type="ECO:0000259" key="2">
    <source>
        <dbReference type="Pfam" id="PF14501"/>
    </source>
</evidence>
<feature type="transmembrane region" description="Helical" evidence="1">
    <location>
        <begin position="173"/>
        <end position="192"/>
    </location>
</feature>
<feature type="transmembrane region" description="Helical" evidence="1">
    <location>
        <begin position="27"/>
        <end position="47"/>
    </location>
</feature>
<feature type="transmembrane region" description="Helical" evidence="1">
    <location>
        <begin position="207"/>
        <end position="227"/>
    </location>
</feature>
<dbReference type="Pfam" id="PF14501">
    <property type="entry name" value="HATPase_c_5"/>
    <property type="match status" value="1"/>
</dbReference>
<keyword evidence="4" id="KW-1185">Reference proteome</keyword>
<accession>A0ABP3UR80</accession>
<evidence type="ECO:0000313" key="4">
    <source>
        <dbReference type="Proteomes" id="UP001501510"/>
    </source>
</evidence>
<dbReference type="PANTHER" id="PTHR40448:SF1">
    <property type="entry name" value="TWO-COMPONENT SENSOR HISTIDINE KINASE"/>
    <property type="match status" value="1"/>
</dbReference>
<reference evidence="4" key="1">
    <citation type="journal article" date="2019" name="Int. J. Syst. Evol. Microbiol.">
        <title>The Global Catalogue of Microorganisms (GCM) 10K type strain sequencing project: providing services to taxonomists for standard genome sequencing and annotation.</title>
        <authorList>
            <consortium name="The Broad Institute Genomics Platform"/>
            <consortium name="The Broad Institute Genome Sequencing Center for Infectious Disease"/>
            <person name="Wu L."/>
            <person name="Ma J."/>
        </authorList>
    </citation>
    <scope>NUCLEOTIDE SEQUENCE [LARGE SCALE GENOMIC DNA]</scope>
    <source>
        <strain evidence="4">JCM 1407</strain>
    </source>
</reference>
<protein>
    <submittedName>
        <fullName evidence="3">GHKL domain-containing protein</fullName>
    </submittedName>
</protein>
<dbReference type="PANTHER" id="PTHR40448">
    <property type="entry name" value="TWO-COMPONENT SENSOR HISTIDINE KINASE"/>
    <property type="match status" value="1"/>
</dbReference>
<feature type="domain" description="Sensor histidine kinase NatK-like C-terminal" evidence="2">
    <location>
        <begin position="352"/>
        <end position="455"/>
    </location>
</feature>
<evidence type="ECO:0000256" key="1">
    <source>
        <dbReference type="SAM" id="Phobius"/>
    </source>
</evidence>
<name>A0ABP3UR80_9CLOT</name>
<feature type="transmembrane region" description="Helical" evidence="1">
    <location>
        <begin position="97"/>
        <end position="115"/>
    </location>
</feature>
<dbReference type="RefSeq" id="WP_343760811.1">
    <property type="nucleotide sequence ID" value="NZ_BAAACG010000008.1"/>
</dbReference>